<dbReference type="EC" id="5.6.2.3" evidence="11 12"/>
<dbReference type="Gene3D" id="3.40.50.300">
    <property type="entry name" value="P-loop containing nucleotide triphosphate hydrolases"/>
    <property type="match status" value="1"/>
</dbReference>
<dbReference type="NCBIfam" id="TIGR00665">
    <property type="entry name" value="DnaB"/>
    <property type="match status" value="1"/>
</dbReference>
<evidence type="ECO:0000256" key="12">
    <source>
        <dbReference type="RuleBase" id="RU362085"/>
    </source>
</evidence>
<dbReference type="GO" id="GO:0005524">
    <property type="term" value="F:ATP binding"/>
    <property type="evidence" value="ECO:0007669"/>
    <property type="project" value="UniProtKB-UniRule"/>
</dbReference>
<evidence type="ECO:0000256" key="4">
    <source>
        <dbReference type="ARBA" id="ARBA00022741"/>
    </source>
</evidence>
<evidence type="ECO:0000313" key="16">
    <source>
        <dbReference type="Proteomes" id="UP000183410"/>
    </source>
</evidence>
<dbReference type="GO" id="GO:0043139">
    <property type="term" value="F:5'-3' DNA helicase activity"/>
    <property type="evidence" value="ECO:0007669"/>
    <property type="project" value="UniProtKB-EC"/>
</dbReference>
<keyword evidence="5 12" id="KW-0378">Hydrolase</keyword>
<comment type="similarity">
    <text evidence="1 12">Belongs to the helicase family. DnaB subfamily.</text>
</comment>
<feature type="region of interest" description="Disordered" evidence="13">
    <location>
        <begin position="1"/>
        <end position="23"/>
    </location>
</feature>
<keyword evidence="16" id="KW-1185">Reference proteome</keyword>
<dbReference type="GO" id="GO:0005829">
    <property type="term" value="C:cytosol"/>
    <property type="evidence" value="ECO:0007669"/>
    <property type="project" value="TreeGrafter"/>
</dbReference>
<organism evidence="15 16">
    <name type="scientific">Paenibacillus algorifonticola</name>
    <dbReference type="NCBI Taxonomy" id="684063"/>
    <lineage>
        <taxon>Bacteria</taxon>
        <taxon>Bacillati</taxon>
        <taxon>Bacillota</taxon>
        <taxon>Bacilli</taxon>
        <taxon>Bacillales</taxon>
        <taxon>Paenibacillaceae</taxon>
        <taxon>Paenibacillus</taxon>
    </lineage>
</organism>
<keyword evidence="7 12" id="KW-0067">ATP-binding</keyword>
<evidence type="ECO:0000256" key="3">
    <source>
        <dbReference type="ARBA" id="ARBA00022705"/>
    </source>
</evidence>
<feature type="compositionally biased region" description="Low complexity" evidence="13">
    <location>
        <begin position="1"/>
        <end position="10"/>
    </location>
</feature>
<evidence type="ECO:0000256" key="9">
    <source>
        <dbReference type="ARBA" id="ARBA00023235"/>
    </source>
</evidence>
<evidence type="ECO:0000256" key="6">
    <source>
        <dbReference type="ARBA" id="ARBA00022806"/>
    </source>
</evidence>
<reference evidence="16" key="1">
    <citation type="submission" date="2016-10" db="EMBL/GenBank/DDBJ databases">
        <authorList>
            <person name="Varghese N."/>
            <person name="Submissions S."/>
        </authorList>
    </citation>
    <scope>NUCLEOTIDE SEQUENCE [LARGE SCALE GENOMIC DNA]</scope>
    <source>
        <strain evidence="16">CGMCC 1.10223</strain>
    </source>
</reference>
<sequence>MSWPYDDAPPAEAPFPVPPDEPAVPHSYEMENAVLGALLLKSEAYDEVRGRLQADSFYIKPNRLIFKAIEAVANTEPPVPIDLVTVVGQLQESQTLDKVGGVSHLSSLASAVPTAANITFYAEKVRELHLRRETLQIAKDLAEHASLNKDVAGFVALVEQRMSKLTAEHKPEKVSITMKESVLKVWEQLEGRYASRHESKGTTGIPSGFVDLDKMTSGFQKSDLIIVAARPSVGKTAFMLNIARNAAAVVKDYIAVFSLEMPDDQLTGRMISSEAGIDAEKIKSGLFEGDDWEKLGMAASKIADLKIRIFDDPSVTAQDIRAKCRKLKQEEGLSMILIDYLQLIEGNGKGKDRQQEVSEISRTLKQIARELEVPVIALSQLSRGVEQRQNKRPMMSDLRESGSIEQDADIIAFLYRADYYDKETSQKNIIEVIIAKQRNGPVGTVELVNLKNIGKMVNLDRQQTVDDNW</sequence>
<feature type="compositionally biased region" description="Pro residues" evidence="13">
    <location>
        <begin position="11"/>
        <end position="22"/>
    </location>
</feature>
<dbReference type="Pfam" id="PF03796">
    <property type="entry name" value="DnaB_C"/>
    <property type="match status" value="1"/>
</dbReference>
<dbReference type="AlphaFoldDB" id="A0A1I2AHW0"/>
<dbReference type="SUPFAM" id="SSF52540">
    <property type="entry name" value="P-loop containing nucleoside triphosphate hydrolases"/>
    <property type="match status" value="1"/>
</dbReference>
<keyword evidence="4 12" id="KW-0547">Nucleotide-binding</keyword>
<dbReference type="InterPro" id="IPR007694">
    <property type="entry name" value="DNA_helicase_DnaB-like_C"/>
</dbReference>
<evidence type="ECO:0000256" key="5">
    <source>
        <dbReference type="ARBA" id="ARBA00022801"/>
    </source>
</evidence>
<evidence type="ECO:0000256" key="1">
    <source>
        <dbReference type="ARBA" id="ARBA00008428"/>
    </source>
</evidence>
<dbReference type="GO" id="GO:0016887">
    <property type="term" value="F:ATP hydrolysis activity"/>
    <property type="evidence" value="ECO:0007669"/>
    <property type="project" value="RHEA"/>
</dbReference>
<dbReference type="InterPro" id="IPR007692">
    <property type="entry name" value="DNA_helicase_DnaB"/>
</dbReference>
<dbReference type="Pfam" id="PF00772">
    <property type="entry name" value="DnaB"/>
    <property type="match status" value="1"/>
</dbReference>
<keyword evidence="2 12" id="KW-0639">Primosome</keyword>
<dbReference type="FunFam" id="3.40.50.300:FF:000076">
    <property type="entry name" value="Replicative DNA helicase"/>
    <property type="match status" value="1"/>
</dbReference>
<evidence type="ECO:0000313" key="15">
    <source>
        <dbReference type="EMBL" id="SFE42553.1"/>
    </source>
</evidence>
<accession>A0A1I2AHW0</accession>
<evidence type="ECO:0000256" key="13">
    <source>
        <dbReference type="SAM" id="MobiDB-lite"/>
    </source>
</evidence>
<dbReference type="Gene3D" id="1.10.860.10">
    <property type="entry name" value="DNAb Helicase, Chain A"/>
    <property type="match status" value="1"/>
</dbReference>
<dbReference type="InterPro" id="IPR027417">
    <property type="entry name" value="P-loop_NTPase"/>
</dbReference>
<dbReference type="EMBL" id="FONN01000002">
    <property type="protein sequence ID" value="SFE42553.1"/>
    <property type="molecule type" value="Genomic_DNA"/>
</dbReference>
<dbReference type="SUPFAM" id="SSF48024">
    <property type="entry name" value="N-terminal domain of DnaB helicase"/>
    <property type="match status" value="1"/>
</dbReference>
<dbReference type="GO" id="GO:1990077">
    <property type="term" value="C:primosome complex"/>
    <property type="evidence" value="ECO:0007669"/>
    <property type="project" value="UniProtKB-UniRule"/>
</dbReference>
<dbReference type="InterPro" id="IPR007693">
    <property type="entry name" value="DNA_helicase_DnaB-like_N"/>
</dbReference>
<protein>
    <recommendedName>
        <fullName evidence="11 12">Replicative DNA helicase</fullName>
        <ecNumber evidence="11 12">5.6.2.3</ecNumber>
    </recommendedName>
</protein>
<comment type="function">
    <text evidence="12">The main replicative DNA helicase, it participates in initiation and elongation during chromosome replication. Travels ahead of the DNA replisome, separating dsDNA into templates for DNA synthesis. A processive ATP-dependent 5'-3' DNA helicase it has DNA-dependent ATPase activity.</text>
</comment>
<dbReference type="RefSeq" id="WP_082110717.1">
    <property type="nucleotide sequence ID" value="NZ_FONN01000002.1"/>
</dbReference>
<name>A0A1I2AHW0_9BACL</name>
<dbReference type="OrthoDB" id="9773982at2"/>
<dbReference type="InterPro" id="IPR016136">
    <property type="entry name" value="DNA_helicase_N/primase_C"/>
</dbReference>
<evidence type="ECO:0000259" key="14">
    <source>
        <dbReference type="PROSITE" id="PS51199"/>
    </source>
</evidence>
<comment type="catalytic activity">
    <reaction evidence="10 12">
        <text>ATP + H2O = ADP + phosphate + H(+)</text>
        <dbReference type="Rhea" id="RHEA:13065"/>
        <dbReference type="ChEBI" id="CHEBI:15377"/>
        <dbReference type="ChEBI" id="CHEBI:15378"/>
        <dbReference type="ChEBI" id="CHEBI:30616"/>
        <dbReference type="ChEBI" id="CHEBI:43474"/>
        <dbReference type="ChEBI" id="CHEBI:456216"/>
        <dbReference type="EC" id="5.6.2.3"/>
    </reaction>
</comment>
<dbReference type="PANTHER" id="PTHR30153:SF2">
    <property type="entry name" value="REPLICATIVE DNA HELICASE"/>
    <property type="match status" value="1"/>
</dbReference>
<dbReference type="NCBIfam" id="NF004384">
    <property type="entry name" value="PRK05748.1"/>
    <property type="match status" value="1"/>
</dbReference>
<dbReference type="Proteomes" id="UP000183410">
    <property type="component" value="Unassembled WGS sequence"/>
</dbReference>
<evidence type="ECO:0000256" key="11">
    <source>
        <dbReference type="NCBIfam" id="TIGR00665"/>
    </source>
</evidence>
<dbReference type="GO" id="GO:0042802">
    <property type="term" value="F:identical protein binding"/>
    <property type="evidence" value="ECO:0007669"/>
    <property type="project" value="UniProtKB-ARBA"/>
</dbReference>
<dbReference type="CDD" id="cd00984">
    <property type="entry name" value="DnaB_C"/>
    <property type="match status" value="1"/>
</dbReference>
<evidence type="ECO:0000256" key="10">
    <source>
        <dbReference type="ARBA" id="ARBA00048954"/>
    </source>
</evidence>
<proteinExistence type="inferred from homology"/>
<evidence type="ECO:0000256" key="7">
    <source>
        <dbReference type="ARBA" id="ARBA00022840"/>
    </source>
</evidence>
<dbReference type="PANTHER" id="PTHR30153">
    <property type="entry name" value="REPLICATIVE DNA HELICASE DNAB"/>
    <property type="match status" value="1"/>
</dbReference>
<keyword evidence="3 12" id="KW-0235">DNA replication</keyword>
<feature type="domain" description="SF4 helicase" evidence="14">
    <location>
        <begin position="198"/>
        <end position="463"/>
    </location>
</feature>
<dbReference type="InterPro" id="IPR036185">
    <property type="entry name" value="DNA_heli_DnaB-like_N_sf"/>
</dbReference>
<dbReference type="GO" id="GO:0003677">
    <property type="term" value="F:DNA binding"/>
    <property type="evidence" value="ECO:0007669"/>
    <property type="project" value="UniProtKB-UniRule"/>
</dbReference>
<keyword evidence="6 12" id="KW-0347">Helicase</keyword>
<dbReference type="GO" id="GO:0006269">
    <property type="term" value="P:DNA replication, synthesis of primer"/>
    <property type="evidence" value="ECO:0007669"/>
    <property type="project" value="UniProtKB-UniRule"/>
</dbReference>
<keyword evidence="8 12" id="KW-0238">DNA-binding</keyword>
<evidence type="ECO:0000256" key="8">
    <source>
        <dbReference type="ARBA" id="ARBA00023125"/>
    </source>
</evidence>
<keyword evidence="9" id="KW-0413">Isomerase</keyword>
<dbReference type="PROSITE" id="PS51199">
    <property type="entry name" value="SF4_HELICASE"/>
    <property type="match status" value="1"/>
</dbReference>
<evidence type="ECO:0000256" key="2">
    <source>
        <dbReference type="ARBA" id="ARBA00022515"/>
    </source>
</evidence>
<gene>
    <name evidence="15" type="ORF">SAMN04487969_102458</name>
</gene>